<proteinExistence type="predicted"/>
<dbReference type="PROSITE" id="PS50011">
    <property type="entry name" value="PROTEIN_KINASE_DOM"/>
    <property type="match status" value="1"/>
</dbReference>
<dbReference type="Proteomes" id="UP001172102">
    <property type="component" value="Unassembled WGS sequence"/>
</dbReference>
<evidence type="ECO:0000259" key="2">
    <source>
        <dbReference type="PROSITE" id="PS50011"/>
    </source>
</evidence>
<dbReference type="SMART" id="SM00220">
    <property type="entry name" value="S_TKc"/>
    <property type="match status" value="1"/>
</dbReference>
<dbReference type="InterPro" id="IPR000719">
    <property type="entry name" value="Prot_kinase_dom"/>
</dbReference>
<keyword evidence="3" id="KW-0808">Transferase</keyword>
<organism evidence="3 4">
    <name type="scientific">Lasiosphaeris hirsuta</name>
    <dbReference type="NCBI Taxonomy" id="260670"/>
    <lineage>
        <taxon>Eukaryota</taxon>
        <taxon>Fungi</taxon>
        <taxon>Dikarya</taxon>
        <taxon>Ascomycota</taxon>
        <taxon>Pezizomycotina</taxon>
        <taxon>Sordariomycetes</taxon>
        <taxon>Sordariomycetidae</taxon>
        <taxon>Sordariales</taxon>
        <taxon>Lasiosphaeriaceae</taxon>
        <taxon>Lasiosphaeris</taxon>
    </lineage>
</organism>
<dbReference type="GO" id="GO:0005524">
    <property type="term" value="F:ATP binding"/>
    <property type="evidence" value="ECO:0007669"/>
    <property type="project" value="InterPro"/>
</dbReference>
<feature type="compositionally biased region" description="Basic residues" evidence="1">
    <location>
        <begin position="212"/>
        <end position="222"/>
    </location>
</feature>
<reference evidence="3" key="1">
    <citation type="submission" date="2023-06" db="EMBL/GenBank/DDBJ databases">
        <title>Genome-scale phylogeny and comparative genomics of the fungal order Sordariales.</title>
        <authorList>
            <consortium name="Lawrence Berkeley National Laboratory"/>
            <person name="Hensen N."/>
            <person name="Bonometti L."/>
            <person name="Westerberg I."/>
            <person name="Brannstrom I.O."/>
            <person name="Guillou S."/>
            <person name="Cros-Aarteil S."/>
            <person name="Calhoun S."/>
            <person name="Haridas S."/>
            <person name="Kuo A."/>
            <person name="Mondo S."/>
            <person name="Pangilinan J."/>
            <person name="Riley R."/>
            <person name="Labutti K."/>
            <person name="Andreopoulos B."/>
            <person name="Lipzen A."/>
            <person name="Chen C."/>
            <person name="Yanf M."/>
            <person name="Daum C."/>
            <person name="Ng V."/>
            <person name="Clum A."/>
            <person name="Steindorff A."/>
            <person name="Ohm R."/>
            <person name="Martin F."/>
            <person name="Silar P."/>
            <person name="Natvig D."/>
            <person name="Lalanne C."/>
            <person name="Gautier V."/>
            <person name="Ament-Velasquez S.L."/>
            <person name="Kruys A."/>
            <person name="Hutchinson M.I."/>
            <person name="Powell A.J."/>
            <person name="Barry K."/>
            <person name="Miller A.N."/>
            <person name="Grigoriev I.V."/>
            <person name="Debuchy R."/>
            <person name="Gladieux P."/>
            <person name="Thoren M.H."/>
            <person name="Johannesson H."/>
        </authorList>
    </citation>
    <scope>NUCLEOTIDE SEQUENCE</scope>
    <source>
        <strain evidence="3">SMH4607-1</strain>
    </source>
</reference>
<evidence type="ECO:0000256" key="1">
    <source>
        <dbReference type="SAM" id="MobiDB-lite"/>
    </source>
</evidence>
<dbReference type="GO" id="GO:0005737">
    <property type="term" value="C:cytoplasm"/>
    <property type="evidence" value="ECO:0007669"/>
    <property type="project" value="TreeGrafter"/>
</dbReference>
<keyword evidence="4" id="KW-1185">Reference proteome</keyword>
<dbReference type="Gene3D" id="1.10.510.10">
    <property type="entry name" value="Transferase(Phosphotransferase) domain 1"/>
    <property type="match status" value="1"/>
</dbReference>
<protein>
    <submittedName>
        <fullName evidence="3">Kinase-like domain-containing protein</fullName>
    </submittedName>
</protein>
<dbReference type="PANTHER" id="PTHR24361">
    <property type="entry name" value="MITOGEN-ACTIVATED KINASE KINASE KINASE"/>
    <property type="match status" value="1"/>
</dbReference>
<dbReference type="InterPro" id="IPR053235">
    <property type="entry name" value="Ser_Thr_kinase"/>
</dbReference>
<gene>
    <name evidence="3" type="ORF">B0H67DRAFT_638213</name>
</gene>
<feature type="region of interest" description="Disordered" evidence="1">
    <location>
        <begin position="1"/>
        <end position="56"/>
    </location>
</feature>
<accession>A0AA40B8N1</accession>
<dbReference type="SUPFAM" id="SSF56112">
    <property type="entry name" value="Protein kinase-like (PK-like)"/>
    <property type="match status" value="1"/>
</dbReference>
<dbReference type="EMBL" id="JAUKUA010000001">
    <property type="protein sequence ID" value="KAK0729614.1"/>
    <property type="molecule type" value="Genomic_DNA"/>
</dbReference>
<feature type="region of interest" description="Disordered" evidence="1">
    <location>
        <begin position="212"/>
        <end position="232"/>
    </location>
</feature>
<sequence>MASATAASVHRGDRKHNHESRARSSNPPPPAKKQHRSDSPRRETLPPIIDEDDPMLDYPPENWIASMIGTAGQLYRFSDDLVYKSNVTPREADLMESAGDLTMQPLTRVVWKGSRPDTGTKAVIMEAGTRFRARDVAPKDRQAVATQMFLLLGELHRRDGIVHGDIKESKFLWGRDGRLKIIDFSSARFIEESPGSWNSSYATETYFTPERIKRRKKSRHPAGHGAGTSASFGSTPAPGVFDDYYALAITLWSMYTGKKPRNRQFNQKNIKRSDLMEVGDDSIRLWIKKVLKMAGCRLSSPDPRLAAPNTHVPSVVNPGQINVLQQRNGKNYVQ</sequence>
<comment type="caution">
    <text evidence="3">The sequence shown here is derived from an EMBL/GenBank/DDBJ whole genome shotgun (WGS) entry which is preliminary data.</text>
</comment>
<dbReference type="Pfam" id="PF00069">
    <property type="entry name" value="Pkinase"/>
    <property type="match status" value="1"/>
</dbReference>
<dbReference type="AlphaFoldDB" id="A0AA40B8N1"/>
<dbReference type="InterPro" id="IPR011009">
    <property type="entry name" value="Kinase-like_dom_sf"/>
</dbReference>
<name>A0AA40B8N1_9PEZI</name>
<feature type="domain" description="Protein kinase" evidence="2">
    <location>
        <begin position="1"/>
        <end position="315"/>
    </location>
</feature>
<evidence type="ECO:0000313" key="4">
    <source>
        <dbReference type="Proteomes" id="UP001172102"/>
    </source>
</evidence>
<dbReference type="GO" id="GO:0004674">
    <property type="term" value="F:protein serine/threonine kinase activity"/>
    <property type="evidence" value="ECO:0007669"/>
    <property type="project" value="TreeGrafter"/>
</dbReference>
<evidence type="ECO:0000313" key="3">
    <source>
        <dbReference type="EMBL" id="KAK0729614.1"/>
    </source>
</evidence>
<keyword evidence="3" id="KW-0418">Kinase</keyword>